<evidence type="ECO:0000313" key="8">
    <source>
        <dbReference type="Proteomes" id="UP000244248"/>
    </source>
</evidence>
<organism evidence="7 8">
    <name type="scientific">Stenotrophobium rhamnosiphilum</name>
    <dbReference type="NCBI Taxonomy" id="2029166"/>
    <lineage>
        <taxon>Bacteria</taxon>
        <taxon>Pseudomonadati</taxon>
        <taxon>Pseudomonadota</taxon>
        <taxon>Gammaproteobacteria</taxon>
        <taxon>Nevskiales</taxon>
        <taxon>Nevskiaceae</taxon>
        <taxon>Stenotrophobium</taxon>
    </lineage>
</organism>
<dbReference type="AlphaFoldDB" id="A0A2T5MFM5"/>
<dbReference type="GO" id="GO:0016020">
    <property type="term" value="C:membrane"/>
    <property type="evidence" value="ECO:0007669"/>
    <property type="project" value="UniProtKB-SubCell"/>
</dbReference>
<feature type="domain" description="Ion transport" evidence="6">
    <location>
        <begin position="15"/>
        <end position="112"/>
    </location>
</feature>
<feature type="transmembrane region" description="Helical" evidence="5">
    <location>
        <begin position="12"/>
        <end position="32"/>
    </location>
</feature>
<dbReference type="InterPro" id="IPR027359">
    <property type="entry name" value="Volt_channel_dom_sf"/>
</dbReference>
<dbReference type="GO" id="GO:0005216">
    <property type="term" value="F:monoatomic ion channel activity"/>
    <property type="evidence" value="ECO:0007669"/>
    <property type="project" value="InterPro"/>
</dbReference>
<evidence type="ECO:0000256" key="3">
    <source>
        <dbReference type="ARBA" id="ARBA00022989"/>
    </source>
</evidence>
<evidence type="ECO:0000259" key="6">
    <source>
        <dbReference type="Pfam" id="PF00520"/>
    </source>
</evidence>
<dbReference type="InterPro" id="IPR005821">
    <property type="entry name" value="Ion_trans_dom"/>
</dbReference>
<dbReference type="Proteomes" id="UP000244248">
    <property type="component" value="Unassembled WGS sequence"/>
</dbReference>
<keyword evidence="4 5" id="KW-0472">Membrane</keyword>
<name>A0A2T5MFM5_9GAMM</name>
<reference evidence="7 8" key="1">
    <citation type="submission" date="2018-04" db="EMBL/GenBank/DDBJ databases">
        <title>Novel species isolated from glacier.</title>
        <authorList>
            <person name="Liu Q."/>
            <person name="Xin Y.-H."/>
        </authorList>
    </citation>
    <scope>NUCLEOTIDE SEQUENCE [LARGE SCALE GENOMIC DNA]</scope>
    <source>
        <strain evidence="7 8">GT1R17</strain>
    </source>
</reference>
<dbReference type="RefSeq" id="WP_107939910.1">
    <property type="nucleotide sequence ID" value="NZ_QANS01000003.1"/>
</dbReference>
<comment type="caution">
    <text evidence="7">The sequence shown here is derived from an EMBL/GenBank/DDBJ whole genome shotgun (WGS) entry which is preliminary data.</text>
</comment>
<evidence type="ECO:0000313" key="7">
    <source>
        <dbReference type="EMBL" id="PTU31367.1"/>
    </source>
</evidence>
<evidence type="ECO:0000256" key="5">
    <source>
        <dbReference type="SAM" id="Phobius"/>
    </source>
</evidence>
<comment type="subcellular location">
    <subcellularLocation>
        <location evidence="1">Membrane</location>
        <topology evidence="1">Multi-pass membrane protein</topology>
    </subcellularLocation>
</comment>
<dbReference type="OrthoDB" id="6717392at2"/>
<keyword evidence="3 5" id="KW-1133">Transmembrane helix</keyword>
<dbReference type="Pfam" id="PF00520">
    <property type="entry name" value="Ion_trans"/>
    <property type="match status" value="1"/>
</dbReference>
<dbReference type="Gene3D" id="1.20.120.350">
    <property type="entry name" value="Voltage-gated potassium channels. Chain C"/>
    <property type="match status" value="1"/>
</dbReference>
<keyword evidence="8" id="KW-1185">Reference proteome</keyword>
<evidence type="ECO:0000256" key="4">
    <source>
        <dbReference type="ARBA" id="ARBA00023136"/>
    </source>
</evidence>
<feature type="transmembrane region" description="Helical" evidence="5">
    <location>
        <begin position="44"/>
        <end position="63"/>
    </location>
</feature>
<gene>
    <name evidence="7" type="ORF">CJD38_08475</name>
</gene>
<protein>
    <recommendedName>
        <fullName evidence="6">Ion transport domain-containing protein</fullName>
    </recommendedName>
</protein>
<evidence type="ECO:0000256" key="1">
    <source>
        <dbReference type="ARBA" id="ARBA00004141"/>
    </source>
</evidence>
<evidence type="ECO:0000256" key="2">
    <source>
        <dbReference type="ARBA" id="ARBA00022692"/>
    </source>
</evidence>
<proteinExistence type="predicted"/>
<dbReference type="EMBL" id="QANS01000003">
    <property type="protein sequence ID" value="PTU31367.1"/>
    <property type="molecule type" value="Genomic_DNA"/>
</dbReference>
<dbReference type="SUPFAM" id="SSF81324">
    <property type="entry name" value="Voltage-gated potassium channels"/>
    <property type="match status" value="1"/>
</dbReference>
<sequence>MNAPKKSTPRRIDLLDWLMLVLAVLSVGLLVFETWGNASAEVRSAILTADYVICAIFAIEFFWRWNAAKWTFQHLRRNWYDALGMIPVAHPALRGLRLIRVLRFITLFSRFGMAADRALGEEFTYRLVNRFKAAIVNSISSAVTVAVLDEVQQVLTRGTYTHNIARALKENQAALRATIIQKMREDKQAGRLHRLPFYNDIVESVIDAVMRVLEEVLTDPRTDELVADLLRENLQQIRNSIESNQLEKQRGHIS</sequence>
<accession>A0A2T5MFM5</accession>
<keyword evidence="2 5" id="KW-0812">Transmembrane</keyword>